<dbReference type="AlphaFoldDB" id="A0A5C3LYE4"/>
<dbReference type="Proteomes" id="UP000308652">
    <property type="component" value="Unassembled WGS sequence"/>
</dbReference>
<sequence>MTYTTTTSTSATKSPRAVSFVSPTVTDGSFAFARIKGDLCLVQVSYDTPMSALSTVDVKIFRHEFITIFRFVESRTLHPADITIVESIDDRLTRYEEENDTVFLAKDLMDRMRKMTDPRRTMQARRSQMQRYRQR</sequence>
<proteinExistence type="predicted"/>
<evidence type="ECO:0000313" key="2">
    <source>
        <dbReference type="Proteomes" id="UP000308652"/>
    </source>
</evidence>
<reference evidence="1 2" key="1">
    <citation type="journal article" date="2019" name="Nat. Ecol. Evol.">
        <title>Megaphylogeny resolves global patterns of mushroom evolution.</title>
        <authorList>
            <person name="Varga T."/>
            <person name="Krizsan K."/>
            <person name="Foldi C."/>
            <person name="Dima B."/>
            <person name="Sanchez-Garcia M."/>
            <person name="Sanchez-Ramirez S."/>
            <person name="Szollosi G.J."/>
            <person name="Szarkandi J.G."/>
            <person name="Papp V."/>
            <person name="Albert L."/>
            <person name="Andreopoulos W."/>
            <person name="Angelini C."/>
            <person name="Antonin V."/>
            <person name="Barry K.W."/>
            <person name="Bougher N.L."/>
            <person name="Buchanan P."/>
            <person name="Buyck B."/>
            <person name="Bense V."/>
            <person name="Catcheside P."/>
            <person name="Chovatia M."/>
            <person name="Cooper J."/>
            <person name="Damon W."/>
            <person name="Desjardin D."/>
            <person name="Finy P."/>
            <person name="Geml J."/>
            <person name="Haridas S."/>
            <person name="Hughes K."/>
            <person name="Justo A."/>
            <person name="Karasinski D."/>
            <person name="Kautmanova I."/>
            <person name="Kiss B."/>
            <person name="Kocsube S."/>
            <person name="Kotiranta H."/>
            <person name="LaButti K.M."/>
            <person name="Lechner B.E."/>
            <person name="Liimatainen K."/>
            <person name="Lipzen A."/>
            <person name="Lukacs Z."/>
            <person name="Mihaltcheva S."/>
            <person name="Morgado L.N."/>
            <person name="Niskanen T."/>
            <person name="Noordeloos M.E."/>
            <person name="Ohm R.A."/>
            <person name="Ortiz-Santana B."/>
            <person name="Ovrebo C."/>
            <person name="Racz N."/>
            <person name="Riley R."/>
            <person name="Savchenko A."/>
            <person name="Shiryaev A."/>
            <person name="Soop K."/>
            <person name="Spirin V."/>
            <person name="Szebenyi C."/>
            <person name="Tomsovsky M."/>
            <person name="Tulloss R.E."/>
            <person name="Uehling J."/>
            <person name="Grigoriev I.V."/>
            <person name="Vagvolgyi C."/>
            <person name="Papp T."/>
            <person name="Martin F.M."/>
            <person name="Miettinen O."/>
            <person name="Hibbett D.S."/>
            <person name="Nagy L.G."/>
        </authorList>
    </citation>
    <scope>NUCLEOTIDE SEQUENCE [LARGE SCALE GENOMIC DNA]</scope>
    <source>
        <strain evidence="1 2">CBS 166.37</strain>
    </source>
</reference>
<dbReference type="EMBL" id="ML213609">
    <property type="protein sequence ID" value="TFK37146.1"/>
    <property type="molecule type" value="Genomic_DNA"/>
</dbReference>
<evidence type="ECO:0000313" key="1">
    <source>
        <dbReference type="EMBL" id="TFK37146.1"/>
    </source>
</evidence>
<name>A0A5C3LYE4_9AGAR</name>
<accession>A0A5C3LYE4</accession>
<protein>
    <submittedName>
        <fullName evidence="1">Uncharacterized protein</fullName>
    </submittedName>
</protein>
<organism evidence="1 2">
    <name type="scientific">Crucibulum laeve</name>
    <dbReference type="NCBI Taxonomy" id="68775"/>
    <lineage>
        <taxon>Eukaryota</taxon>
        <taxon>Fungi</taxon>
        <taxon>Dikarya</taxon>
        <taxon>Basidiomycota</taxon>
        <taxon>Agaricomycotina</taxon>
        <taxon>Agaricomycetes</taxon>
        <taxon>Agaricomycetidae</taxon>
        <taxon>Agaricales</taxon>
        <taxon>Agaricineae</taxon>
        <taxon>Nidulariaceae</taxon>
        <taxon>Crucibulum</taxon>
    </lineage>
</organism>
<dbReference type="OrthoDB" id="3231772at2759"/>
<keyword evidence="2" id="KW-1185">Reference proteome</keyword>
<gene>
    <name evidence="1" type="ORF">BDQ12DRAFT_667106</name>
</gene>